<dbReference type="Gene3D" id="1.10.443.10">
    <property type="entry name" value="Intergrase catalytic core"/>
    <property type="match status" value="1"/>
</dbReference>
<name>A0AA88LTH2_TACVA</name>
<dbReference type="GO" id="GO:0003677">
    <property type="term" value="F:DNA binding"/>
    <property type="evidence" value="ECO:0007669"/>
    <property type="project" value="UniProtKB-KW"/>
</dbReference>
<dbReference type="PANTHER" id="PTHR35617:SF3">
    <property type="entry name" value="CORE-BINDING (CB) DOMAIN-CONTAINING PROTEIN"/>
    <property type="match status" value="1"/>
</dbReference>
<sequence>MSRSFSEGTSSPVQAVLANAGADGFGDRGSAFGATQNEGFSALDRALASVLSPASQPTGESHSCVRRSAQTLERPCDVQIGDSLRGGVIENNFDNGRVIEGLGCNPNGQDCERRVATTVGARTYKLFGAVGGVAGTETFSEFPQRSACFSENRQHHGGCLHQPSGGHTLPSVASVGDEADRVVRHTASVPPGDSRSGDLEQRGGFTVQGKSPVRRVETPSSGGQPDMAEVRSGCRRSLRLARKRSLPSVFLPGGRKCTVGCGCFGPSMAGRASVCVSPSELNIPHFSQSEGAVSVIDSGSPALAIPTLGGGDCPAIVGAAVAPPPTEGPPVSGGGGDLPSSSGHVSPLGLARERWNLNAAGLPSSVIQTIQSARASSTRALYSNKWRVFEEWCGRRVIIPFQCSVRDILCFLQDLLDKRKAFSTIKVYLAAISACHVGFGDRSAGQHPLISRFMKGARRIRPVSRQMVPLWDLPIVLEALSQHPFEPLEAVSLKYLSLKTALLLALVTAKRVSDLHALSVSPSCLQFAPGLTKVSFRPNPAFVPKVLESTYRCPSTELAAFHPPPFSSPEERKLNALCPVRALRAYVGRTAGFRTCDQLFVSWATPHTGKPLSRQRLSHWIVEAISVAYGCRGLQPPAGLRAHSTRGMATSWALLRGVSVLDICSAASWATPHTFVRFYRLDVSGPSLAHAVLGAGTAVPVWKQ</sequence>
<dbReference type="InterPro" id="IPR010998">
    <property type="entry name" value="Integrase_recombinase_N"/>
</dbReference>
<feature type="region of interest" description="Disordered" evidence="3">
    <location>
        <begin position="187"/>
        <end position="231"/>
    </location>
</feature>
<proteinExistence type="predicted"/>
<gene>
    <name evidence="4" type="ORF">Q7C36_020108</name>
</gene>
<evidence type="ECO:0000256" key="1">
    <source>
        <dbReference type="ARBA" id="ARBA00023125"/>
    </source>
</evidence>
<keyword evidence="5" id="KW-1185">Reference proteome</keyword>
<dbReference type="Gene3D" id="1.10.150.130">
    <property type="match status" value="1"/>
</dbReference>
<dbReference type="GO" id="GO:0006310">
    <property type="term" value="P:DNA recombination"/>
    <property type="evidence" value="ECO:0007669"/>
    <property type="project" value="UniProtKB-KW"/>
</dbReference>
<feature type="region of interest" description="Disordered" evidence="3">
    <location>
        <begin position="324"/>
        <end position="344"/>
    </location>
</feature>
<accession>A0AA88LTH2</accession>
<dbReference type="Proteomes" id="UP001187315">
    <property type="component" value="Unassembled WGS sequence"/>
</dbReference>
<reference evidence="4" key="1">
    <citation type="submission" date="2023-08" db="EMBL/GenBank/DDBJ databases">
        <title>Pelteobagrus vachellii genome.</title>
        <authorList>
            <person name="Liu H."/>
        </authorList>
    </citation>
    <scope>NUCLEOTIDE SEQUENCE</scope>
    <source>
        <strain evidence="4">PRFRI_2022a</strain>
        <tissue evidence="4">Muscle</tissue>
    </source>
</reference>
<evidence type="ECO:0000313" key="5">
    <source>
        <dbReference type="Proteomes" id="UP001187315"/>
    </source>
</evidence>
<dbReference type="InterPro" id="IPR011010">
    <property type="entry name" value="DNA_brk_join_enz"/>
</dbReference>
<evidence type="ECO:0000256" key="2">
    <source>
        <dbReference type="ARBA" id="ARBA00023172"/>
    </source>
</evidence>
<dbReference type="AlphaFoldDB" id="A0AA88LTH2"/>
<keyword evidence="2" id="KW-0233">DNA recombination</keyword>
<dbReference type="SUPFAM" id="SSF56349">
    <property type="entry name" value="DNA breaking-rejoining enzymes"/>
    <property type="match status" value="1"/>
</dbReference>
<evidence type="ECO:0000256" key="3">
    <source>
        <dbReference type="SAM" id="MobiDB-lite"/>
    </source>
</evidence>
<dbReference type="SUPFAM" id="SSF47823">
    <property type="entry name" value="lambda integrase-like, N-terminal domain"/>
    <property type="match status" value="1"/>
</dbReference>
<organism evidence="4 5">
    <name type="scientific">Tachysurus vachellii</name>
    <name type="common">Darkbarbel catfish</name>
    <name type="synonym">Pelteobagrus vachellii</name>
    <dbReference type="NCBI Taxonomy" id="175792"/>
    <lineage>
        <taxon>Eukaryota</taxon>
        <taxon>Metazoa</taxon>
        <taxon>Chordata</taxon>
        <taxon>Craniata</taxon>
        <taxon>Vertebrata</taxon>
        <taxon>Euteleostomi</taxon>
        <taxon>Actinopterygii</taxon>
        <taxon>Neopterygii</taxon>
        <taxon>Teleostei</taxon>
        <taxon>Ostariophysi</taxon>
        <taxon>Siluriformes</taxon>
        <taxon>Bagridae</taxon>
        <taxon>Tachysurus</taxon>
    </lineage>
</organism>
<dbReference type="EMBL" id="JAVHJS010000021">
    <property type="protein sequence ID" value="KAK2823508.1"/>
    <property type="molecule type" value="Genomic_DNA"/>
</dbReference>
<protein>
    <submittedName>
        <fullName evidence="4">Uncharacterized protein</fullName>
    </submittedName>
</protein>
<dbReference type="InterPro" id="IPR013762">
    <property type="entry name" value="Integrase-like_cat_sf"/>
</dbReference>
<evidence type="ECO:0000313" key="4">
    <source>
        <dbReference type="EMBL" id="KAK2823508.1"/>
    </source>
</evidence>
<keyword evidence="1" id="KW-0238">DNA-binding</keyword>
<dbReference type="PANTHER" id="PTHR35617">
    <property type="entry name" value="PHAGE_INTEGRASE DOMAIN-CONTAINING PROTEIN"/>
    <property type="match status" value="1"/>
</dbReference>
<dbReference type="GO" id="GO:0015074">
    <property type="term" value="P:DNA integration"/>
    <property type="evidence" value="ECO:0007669"/>
    <property type="project" value="InterPro"/>
</dbReference>
<comment type="caution">
    <text evidence="4">The sequence shown here is derived from an EMBL/GenBank/DDBJ whole genome shotgun (WGS) entry which is preliminary data.</text>
</comment>